<evidence type="ECO:0000256" key="8">
    <source>
        <dbReference type="ARBA" id="ARBA00049020"/>
    </source>
</evidence>
<keyword evidence="11" id="KW-1185">Reference proteome</keyword>
<dbReference type="GO" id="GO:0006974">
    <property type="term" value="P:DNA damage response"/>
    <property type="evidence" value="ECO:0007669"/>
    <property type="project" value="InterPro"/>
</dbReference>
<dbReference type="GO" id="GO:0005759">
    <property type="term" value="C:mitochondrial matrix"/>
    <property type="evidence" value="ECO:0007669"/>
    <property type="project" value="TreeGrafter"/>
</dbReference>
<dbReference type="SUPFAM" id="SSF51197">
    <property type="entry name" value="Clavaminate synthase-like"/>
    <property type="match status" value="1"/>
</dbReference>
<protein>
    <recommendedName>
        <fullName evidence="4">2,5-diamino-6-ribosylamino-4(3H)-pyrimidinone 5'-phosphate reductase</fullName>
        <ecNumber evidence="3">1.1.1.302</ecNumber>
    </recommendedName>
    <alternativeName>
        <fullName evidence="6">2,5-diamino-6-(5-phospho-D-ribosylamino)pyrimidin-4(3H)-one reductase</fullName>
    </alternativeName>
    <alternativeName>
        <fullName evidence="5">2,5-diamino-6-ribitylamino-4(3H)-pyrimidinone 5'-phosphate synthase</fullName>
    </alternativeName>
</protein>
<evidence type="ECO:0000256" key="6">
    <source>
        <dbReference type="ARBA" id="ARBA00031630"/>
    </source>
</evidence>
<dbReference type="InterPro" id="IPR032870">
    <property type="entry name" value="ALKBH7-like"/>
</dbReference>
<organism evidence="10 11">
    <name type="scientific">Physocladia obscura</name>
    <dbReference type="NCBI Taxonomy" id="109957"/>
    <lineage>
        <taxon>Eukaryota</taxon>
        <taxon>Fungi</taxon>
        <taxon>Fungi incertae sedis</taxon>
        <taxon>Chytridiomycota</taxon>
        <taxon>Chytridiomycota incertae sedis</taxon>
        <taxon>Chytridiomycetes</taxon>
        <taxon>Chytridiales</taxon>
        <taxon>Chytriomycetaceae</taxon>
        <taxon>Physocladia</taxon>
    </lineage>
</organism>
<dbReference type="InterPro" id="IPR024072">
    <property type="entry name" value="DHFR-like_dom_sf"/>
</dbReference>
<sequence>MIDVVELVTRRKEEVKDLDRPLVVVTYAQSIDGCIGADDNAQPLLLSGRESFSLTHMLRNNCAAILVGAGTAANDNPRLAVNADFVALHLHNQEHNQEQQTSQNNIQTNEHNRPNLIIRHPRPVVLDPSLRISLAARLVQLRNSPIVFCAFDPVLSPDLVAKQQALELEHVSVVNMHSFTPDFSLNNKPNPQNPTSSSAINIPAMLFVLKSRFNVDSLMVEGGASIISSFLSLGTRFVDQIIITIAPLLVGNGIRAYSSQIPTSSNFPSTDTSLIFTPHVHLVDPVYHQYGRDIVVSARVYRSTIESARAAAKKSSEFIDFSSIAEQDQPRSDELLIVPDFVPVDVHDALVAAMTHKLSRLMGATYMERHFDGVITGYKEASVSAWGFQASVPDDAISLAQVRDALKARIPDDTAMAMVIRWIEASTEAVISQQQQLLSNSSNSSNSNQKISWLPPHILELRAPTFQTPSGIGPHVDHLGAFGAKIAGVCLGSDAVMRFAQKDDPSRSFSALLPNRCLYFQCGSVRFNYTHEIPVDPAQHVFKNVFIERGRRISVLIRDSHPTQ</sequence>
<comment type="catalytic activity">
    <reaction evidence="7">
        <text>2,5-diamino-6-(1-D-ribitylamino)pyrimidin-4(3H)-one 5'-phosphate + NAD(+) = 2,5-diamino-6-(1-D-ribosylamino)pyrimidin-4(3H)-one 5'-phosphate + NADH + H(+)</text>
        <dbReference type="Rhea" id="RHEA:27274"/>
        <dbReference type="ChEBI" id="CHEBI:15378"/>
        <dbReference type="ChEBI" id="CHEBI:57540"/>
        <dbReference type="ChEBI" id="CHEBI:57945"/>
        <dbReference type="ChEBI" id="CHEBI:58890"/>
        <dbReference type="ChEBI" id="CHEBI:59545"/>
        <dbReference type="EC" id="1.1.1.302"/>
    </reaction>
</comment>
<dbReference type="InterPro" id="IPR002734">
    <property type="entry name" value="RibDG_C"/>
</dbReference>
<dbReference type="Proteomes" id="UP001211907">
    <property type="component" value="Unassembled WGS sequence"/>
</dbReference>
<evidence type="ECO:0000256" key="4">
    <source>
        <dbReference type="ARBA" id="ARBA00015035"/>
    </source>
</evidence>
<dbReference type="GO" id="GO:0006631">
    <property type="term" value="P:fatty acid metabolic process"/>
    <property type="evidence" value="ECO:0007669"/>
    <property type="project" value="TreeGrafter"/>
</dbReference>
<gene>
    <name evidence="10" type="primary">RIB7</name>
    <name evidence="10" type="ORF">HK100_011015</name>
</gene>
<feature type="domain" description="Bacterial bifunctional deaminase-reductase C-terminal" evidence="9">
    <location>
        <begin position="21"/>
        <end position="259"/>
    </location>
</feature>
<dbReference type="Gene3D" id="2.60.120.590">
    <property type="entry name" value="Alpha-ketoglutarate-dependent dioxygenase AlkB-like"/>
    <property type="match status" value="1"/>
</dbReference>
<dbReference type="GO" id="GO:0008703">
    <property type="term" value="F:5-amino-6-(5-phosphoribosylamino)uracil reductase activity"/>
    <property type="evidence" value="ECO:0007669"/>
    <property type="project" value="InterPro"/>
</dbReference>
<dbReference type="InterPro" id="IPR037151">
    <property type="entry name" value="AlkB-like_sf"/>
</dbReference>
<dbReference type="AlphaFoldDB" id="A0AAD5XGW9"/>
<dbReference type="EMBL" id="JADGJH010000633">
    <property type="protein sequence ID" value="KAJ3125049.1"/>
    <property type="molecule type" value="Genomic_DNA"/>
</dbReference>
<dbReference type="Gene3D" id="3.40.430.10">
    <property type="entry name" value="Dihydrofolate Reductase, subunit A"/>
    <property type="match status" value="1"/>
</dbReference>
<evidence type="ECO:0000256" key="2">
    <source>
        <dbReference type="ARBA" id="ARBA00009723"/>
    </source>
</evidence>
<name>A0AAD5XGW9_9FUNG</name>
<evidence type="ECO:0000256" key="3">
    <source>
        <dbReference type="ARBA" id="ARBA00012851"/>
    </source>
</evidence>
<evidence type="ECO:0000313" key="10">
    <source>
        <dbReference type="EMBL" id="KAJ3125049.1"/>
    </source>
</evidence>
<comment type="caution">
    <text evidence="10">The sequence shown here is derived from an EMBL/GenBank/DDBJ whole genome shotgun (WGS) entry which is preliminary data.</text>
</comment>
<proteinExistence type="inferred from homology"/>
<comment type="similarity">
    <text evidence="2">Belongs to the HTP reductase family.</text>
</comment>
<comment type="catalytic activity">
    <reaction evidence="8">
        <text>2,5-diamino-6-(1-D-ribitylamino)pyrimidin-4(3H)-one 5'-phosphate + NADP(+) = 2,5-diamino-6-(1-D-ribosylamino)pyrimidin-4(3H)-one 5'-phosphate + NADPH + H(+)</text>
        <dbReference type="Rhea" id="RHEA:27278"/>
        <dbReference type="ChEBI" id="CHEBI:15378"/>
        <dbReference type="ChEBI" id="CHEBI:57783"/>
        <dbReference type="ChEBI" id="CHEBI:58349"/>
        <dbReference type="ChEBI" id="CHEBI:58890"/>
        <dbReference type="ChEBI" id="CHEBI:59545"/>
        <dbReference type="EC" id="1.1.1.302"/>
    </reaction>
</comment>
<evidence type="ECO:0000259" key="9">
    <source>
        <dbReference type="Pfam" id="PF01872"/>
    </source>
</evidence>
<dbReference type="GO" id="GO:0009231">
    <property type="term" value="P:riboflavin biosynthetic process"/>
    <property type="evidence" value="ECO:0007669"/>
    <property type="project" value="InterPro"/>
</dbReference>
<dbReference type="Pfam" id="PF01872">
    <property type="entry name" value="RibD_C"/>
    <property type="match status" value="1"/>
</dbReference>
<reference evidence="10" key="1">
    <citation type="submission" date="2020-05" db="EMBL/GenBank/DDBJ databases">
        <title>Phylogenomic resolution of chytrid fungi.</title>
        <authorList>
            <person name="Stajich J.E."/>
            <person name="Amses K."/>
            <person name="Simmons R."/>
            <person name="Seto K."/>
            <person name="Myers J."/>
            <person name="Bonds A."/>
            <person name="Quandt C.A."/>
            <person name="Barry K."/>
            <person name="Liu P."/>
            <person name="Grigoriev I."/>
            <person name="Longcore J.E."/>
            <person name="James T.Y."/>
        </authorList>
    </citation>
    <scope>NUCLEOTIDE SEQUENCE</scope>
    <source>
        <strain evidence="10">JEL0513</strain>
    </source>
</reference>
<evidence type="ECO:0000256" key="1">
    <source>
        <dbReference type="ARBA" id="ARBA00003555"/>
    </source>
</evidence>
<dbReference type="EC" id="1.1.1.302" evidence="3"/>
<evidence type="ECO:0000256" key="5">
    <source>
        <dbReference type="ARBA" id="ARBA00030073"/>
    </source>
</evidence>
<dbReference type="PANTHER" id="PTHR21052:SF0">
    <property type="entry name" value="ALPHA-KETOGLUTARATE-DEPENDENT DIOXYGENASE ALKB HOMOLOG 7, MITOCHONDRIAL"/>
    <property type="match status" value="1"/>
</dbReference>
<dbReference type="PANTHER" id="PTHR21052">
    <property type="entry name" value="SPERMATOGENESIS ASSOCIATED 11-RELATED"/>
    <property type="match status" value="1"/>
</dbReference>
<accession>A0AAD5XGW9</accession>
<dbReference type="SUPFAM" id="SSF53597">
    <property type="entry name" value="Dihydrofolate reductase-like"/>
    <property type="match status" value="1"/>
</dbReference>
<evidence type="ECO:0000256" key="7">
    <source>
        <dbReference type="ARBA" id="ARBA00047550"/>
    </source>
</evidence>
<evidence type="ECO:0000313" key="11">
    <source>
        <dbReference type="Proteomes" id="UP001211907"/>
    </source>
</evidence>
<comment type="function">
    <text evidence="1">Catalyzes an early step in riboflavin biosynthesis, the NADPH-dependent reduction of the ribose side chain of 2,5-diamino-6-ribosylamino-4(3H)-pyrimidinone 5'-phosphate, yielding 2,5-diamino-6-ribitylamino-4(3H)-pyrimidinone 5'-phosphate.</text>
</comment>